<evidence type="ECO:0000256" key="6">
    <source>
        <dbReference type="ARBA" id="ARBA00022946"/>
    </source>
</evidence>
<keyword evidence="6" id="KW-0809">Transit peptide</keyword>
<comment type="catalytic activity">
    <reaction evidence="11">
        <text>a quinone + hydrogen sulfide + glutathione + H(+) = S-sulfanylglutathione + a quinol</text>
        <dbReference type="Rhea" id="RHEA:55156"/>
        <dbReference type="ChEBI" id="CHEBI:15378"/>
        <dbReference type="ChEBI" id="CHEBI:24646"/>
        <dbReference type="ChEBI" id="CHEBI:29919"/>
        <dbReference type="ChEBI" id="CHEBI:57925"/>
        <dbReference type="ChEBI" id="CHEBI:58905"/>
        <dbReference type="ChEBI" id="CHEBI:132124"/>
        <dbReference type="EC" id="1.8.5.8"/>
    </reaction>
    <physiologicalReaction direction="left-to-right" evidence="11">
        <dbReference type="Rhea" id="RHEA:55157"/>
    </physiologicalReaction>
</comment>
<dbReference type="GO" id="GO:0106436">
    <property type="term" value="F:glutathione-dependent sulfide quinone oxidoreductase activity"/>
    <property type="evidence" value="ECO:0007669"/>
    <property type="project" value="UniProtKB-EC"/>
</dbReference>
<keyword evidence="3" id="KW-0285">Flavoprotein</keyword>
<proteinExistence type="inferred from homology"/>
<evidence type="ECO:0000256" key="1">
    <source>
        <dbReference type="ARBA" id="ARBA00001974"/>
    </source>
</evidence>
<dbReference type="PANTHER" id="PTHR10632">
    <property type="entry name" value="SULFIDE:QUINONE OXIDOREDUCTASE"/>
    <property type="match status" value="1"/>
</dbReference>
<evidence type="ECO:0000313" key="19">
    <source>
        <dbReference type="Proteomes" id="UP001497644"/>
    </source>
</evidence>
<dbReference type="InterPro" id="IPR036188">
    <property type="entry name" value="FAD/NAD-bd_sf"/>
</dbReference>
<keyword evidence="5" id="KW-0274">FAD</keyword>
<dbReference type="PANTHER" id="PTHR10632:SF2">
    <property type="entry name" value="SULFIDE:QUINONE OXIDOREDUCTASE, MITOCHONDRIAL"/>
    <property type="match status" value="1"/>
</dbReference>
<dbReference type="EMBL" id="OZ034827">
    <property type="protein sequence ID" value="CAL1683106.1"/>
    <property type="molecule type" value="Genomic_DNA"/>
</dbReference>
<evidence type="ECO:0000256" key="15">
    <source>
        <dbReference type="ARBA" id="ARBA00070160"/>
    </source>
</evidence>
<keyword evidence="19" id="KW-1185">Reference proteome</keyword>
<evidence type="ECO:0000256" key="14">
    <source>
        <dbReference type="ARBA" id="ARBA00066447"/>
    </source>
</evidence>
<accession>A0AAV2NRS7</accession>
<comment type="function">
    <text evidence="12">Catalyzes the oxidation of hydrogen sulfide with the help of a quinone, such as ubiquinone-10, giving rise to thiosulfate and ultimately to sulfane (molecular sulfur) atoms. Requires an additional electron acceptor; can use sulfite, sulfide or cyanide (in vitro). It is believed the in vivo electron acceptor is glutathione.</text>
</comment>
<dbReference type="InterPro" id="IPR015904">
    <property type="entry name" value="Sulphide_quinone_reductase"/>
</dbReference>
<comment type="similarity">
    <text evidence="13">Belongs to the SQRD family.</text>
</comment>
<evidence type="ECO:0000256" key="12">
    <source>
        <dbReference type="ARBA" id="ARBA00059167"/>
    </source>
</evidence>
<dbReference type="GO" id="GO:0005739">
    <property type="term" value="C:mitochondrion"/>
    <property type="evidence" value="ECO:0007669"/>
    <property type="project" value="UniProtKB-SubCell"/>
</dbReference>
<evidence type="ECO:0000256" key="16">
    <source>
        <dbReference type="ARBA" id="ARBA00082958"/>
    </source>
</evidence>
<evidence type="ECO:0000256" key="8">
    <source>
        <dbReference type="ARBA" id="ARBA00023128"/>
    </source>
</evidence>
<keyword evidence="7" id="KW-0560">Oxidoreductase</keyword>
<evidence type="ECO:0000256" key="2">
    <source>
        <dbReference type="ARBA" id="ARBA00004173"/>
    </source>
</evidence>
<dbReference type="GO" id="GO:0071949">
    <property type="term" value="F:FAD binding"/>
    <property type="evidence" value="ECO:0007669"/>
    <property type="project" value="TreeGrafter"/>
</dbReference>
<dbReference type="Gene3D" id="3.50.50.60">
    <property type="entry name" value="FAD/NAD(P)-binding domain"/>
    <property type="match status" value="2"/>
</dbReference>
<comment type="cofactor">
    <cofactor evidence="1">
        <name>FAD</name>
        <dbReference type="ChEBI" id="CHEBI:57692"/>
    </cofactor>
</comment>
<feature type="domain" description="FAD/NAD(P)-binding" evidence="17">
    <location>
        <begin position="31"/>
        <end position="151"/>
    </location>
</feature>
<evidence type="ECO:0000313" key="18">
    <source>
        <dbReference type="EMBL" id="CAL1683106.1"/>
    </source>
</evidence>
<evidence type="ECO:0000259" key="17">
    <source>
        <dbReference type="Pfam" id="PF07992"/>
    </source>
</evidence>
<comment type="catalytic activity">
    <reaction evidence="9">
        <text>ubiquinone-10 + hydrogen sulfide + sulfite + 2 H(+) = ubiquinol-10 + thiosulfate</text>
        <dbReference type="Rhea" id="RHEA:38359"/>
        <dbReference type="ChEBI" id="CHEBI:15378"/>
        <dbReference type="ChEBI" id="CHEBI:17359"/>
        <dbReference type="ChEBI" id="CHEBI:29919"/>
        <dbReference type="ChEBI" id="CHEBI:33542"/>
        <dbReference type="ChEBI" id="CHEBI:46245"/>
        <dbReference type="ChEBI" id="CHEBI:64183"/>
    </reaction>
    <physiologicalReaction direction="left-to-right" evidence="9">
        <dbReference type="Rhea" id="RHEA:38360"/>
    </physiologicalReaction>
</comment>
<dbReference type="FunFam" id="3.50.50.60:FF:000034">
    <property type="entry name" value="sulfide:quinone oxidoreductase, mitochondrial"/>
    <property type="match status" value="1"/>
</dbReference>
<dbReference type="GO" id="GO:0070221">
    <property type="term" value="P:sulfide oxidation, using sulfide:quinone oxidoreductase"/>
    <property type="evidence" value="ECO:0007669"/>
    <property type="project" value="TreeGrafter"/>
</dbReference>
<evidence type="ECO:0000256" key="5">
    <source>
        <dbReference type="ARBA" id="ARBA00022827"/>
    </source>
</evidence>
<name>A0AAV2NRS7_9HYME</name>
<dbReference type="GO" id="GO:0048038">
    <property type="term" value="F:quinone binding"/>
    <property type="evidence" value="ECO:0007669"/>
    <property type="project" value="UniProtKB-KW"/>
</dbReference>
<dbReference type="EC" id="1.8.5.8" evidence="14"/>
<evidence type="ECO:0000256" key="11">
    <source>
        <dbReference type="ARBA" id="ARBA00052986"/>
    </source>
</evidence>
<sequence length="443" mass="50310">MFHPLLSRNLTSLSRRISVRNEYRQIHHTCKILVVGGGTAGCSMAAKLSRKFDDPGQVIVLEPSDVHYYQPLFTLVGGGISSFKSSRRYMKNVLPKKAKWLKASVVEFQPDVNKVLTHHGDTIQYDIMIVALGLQLYWDKIPGLTEGLHDLDAQVCSIYGPDTVTQVYSKIKKVESGTAIFTFPNTPVKCPGAPQKIAYIAEDYFRKHNLRYYNNIDVVYNTALPVIFGVKKYADSLWNVCKNRDITVNLQTNLVKINPNKRQATFEKLNSPGETLVQDYSFLHVTPPMGPPAVLKEHPILTNEAGFLCVDPKTLRHINYSNIFGIGDCTNTPNSKTMAAIAAQGKVLYQNIMDDLAGKPMTMAYDGYASCPLVTGYGKCILAEFDYNLQPLETFPVNQGKEFYFMFLLKKYIFPFIYWHLMLRGYWNGPEFFRKFTKFLKRD</sequence>
<keyword evidence="4" id="KW-0874">Quinone</keyword>
<evidence type="ECO:0000256" key="13">
    <source>
        <dbReference type="ARBA" id="ARBA00060891"/>
    </source>
</evidence>
<dbReference type="Pfam" id="PF07992">
    <property type="entry name" value="Pyr_redox_2"/>
    <property type="match status" value="1"/>
</dbReference>
<comment type="subcellular location">
    <subcellularLocation>
        <location evidence="2">Mitochondrion</location>
    </subcellularLocation>
</comment>
<evidence type="ECO:0000256" key="7">
    <source>
        <dbReference type="ARBA" id="ARBA00023002"/>
    </source>
</evidence>
<protein>
    <recommendedName>
        <fullName evidence="15">Sulfide:quinone oxidoreductase, mitochondrial</fullName>
        <ecNumber evidence="14">1.8.5.8</ecNumber>
    </recommendedName>
    <alternativeName>
        <fullName evidence="16">Sulfide quinone oxidoreductase</fullName>
    </alternativeName>
</protein>
<comment type="catalytic activity">
    <reaction evidence="10">
        <text>ubiquinone-10 + hydrogen sulfide + glutathione + H(+) = S-sulfanylglutathione + ubiquinol-10</text>
        <dbReference type="Rhea" id="RHEA:62608"/>
        <dbReference type="ChEBI" id="CHEBI:15378"/>
        <dbReference type="ChEBI" id="CHEBI:29919"/>
        <dbReference type="ChEBI" id="CHEBI:46245"/>
        <dbReference type="ChEBI" id="CHEBI:57925"/>
        <dbReference type="ChEBI" id="CHEBI:58905"/>
        <dbReference type="ChEBI" id="CHEBI:64183"/>
    </reaction>
    <physiologicalReaction direction="left-to-right" evidence="10">
        <dbReference type="Rhea" id="RHEA:62609"/>
    </physiologicalReaction>
</comment>
<dbReference type="InterPro" id="IPR023753">
    <property type="entry name" value="FAD/NAD-binding_dom"/>
</dbReference>
<dbReference type="AlphaFoldDB" id="A0AAV2NRS7"/>
<evidence type="ECO:0000256" key="4">
    <source>
        <dbReference type="ARBA" id="ARBA00022719"/>
    </source>
</evidence>
<dbReference type="GO" id="GO:0070224">
    <property type="term" value="F:sulfide:quinone oxidoreductase activity"/>
    <property type="evidence" value="ECO:0007669"/>
    <property type="project" value="TreeGrafter"/>
</dbReference>
<dbReference type="Proteomes" id="UP001497644">
    <property type="component" value="Chromosome 4"/>
</dbReference>
<evidence type="ECO:0000256" key="10">
    <source>
        <dbReference type="ARBA" id="ARBA00052810"/>
    </source>
</evidence>
<keyword evidence="8" id="KW-0496">Mitochondrion</keyword>
<evidence type="ECO:0000256" key="3">
    <source>
        <dbReference type="ARBA" id="ARBA00022630"/>
    </source>
</evidence>
<organism evidence="18 19">
    <name type="scientific">Lasius platythorax</name>
    <dbReference type="NCBI Taxonomy" id="488582"/>
    <lineage>
        <taxon>Eukaryota</taxon>
        <taxon>Metazoa</taxon>
        <taxon>Ecdysozoa</taxon>
        <taxon>Arthropoda</taxon>
        <taxon>Hexapoda</taxon>
        <taxon>Insecta</taxon>
        <taxon>Pterygota</taxon>
        <taxon>Neoptera</taxon>
        <taxon>Endopterygota</taxon>
        <taxon>Hymenoptera</taxon>
        <taxon>Apocrita</taxon>
        <taxon>Aculeata</taxon>
        <taxon>Formicoidea</taxon>
        <taxon>Formicidae</taxon>
        <taxon>Formicinae</taxon>
        <taxon>Lasius</taxon>
        <taxon>Lasius</taxon>
    </lineage>
</organism>
<gene>
    <name evidence="18" type="ORF">LPLAT_LOCUS8905</name>
</gene>
<reference evidence="18" key="1">
    <citation type="submission" date="2024-04" db="EMBL/GenBank/DDBJ databases">
        <authorList>
            <consortium name="Molecular Ecology Group"/>
        </authorList>
    </citation>
    <scope>NUCLEOTIDE SEQUENCE</scope>
</reference>
<evidence type="ECO:0000256" key="9">
    <source>
        <dbReference type="ARBA" id="ARBA00051038"/>
    </source>
</evidence>
<dbReference type="SUPFAM" id="SSF51905">
    <property type="entry name" value="FAD/NAD(P)-binding domain"/>
    <property type="match status" value="1"/>
</dbReference>